<feature type="transmembrane region" description="Helical" evidence="1">
    <location>
        <begin position="202"/>
        <end position="221"/>
    </location>
</feature>
<reference evidence="2 4" key="1">
    <citation type="submission" date="2016-02" db="EMBL/GenBank/DDBJ databases">
        <title>Draft genome sequence for Clostridium paradoxum JW-YL-7.</title>
        <authorList>
            <person name="Utturkar S.M."/>
            <person name="Lancaster A."/>
            <person name="Poole F.L."/>
            <person name="Adams M.W."/>
            <person name="Brown S.D."/>
        </authorList>
    </citation>
    <scope>NUCLEOTIDE SEQUENCE [LARGE SCALE GENOMIC DNA]</scope>
    <source>
        <strain evidence="2 4">JW-YL-7</strain>
    </source>
</reference>
<dbReference type="Proteomes" id="UP000323392">
    <property type="component" value="Unassembled WGS sequence"/>
</dbReference>
<dbReference type="PATRIC" id="fig|1121328.3.peg.680"/>
<keyword evidence="1" id="KW-0472">Membrane</keyword>
<sequence length="228" mass="25295">MFPYYYDPTYVLLIPAILFTLYAQSKVQSTFSKYLRVHSSKGFTGAQVARYILDKNGLNDVDIQLSRGKLTDHYDPGNKVVRLSNEVYYGTSIASISVAAHEVGHAIQHARNYFPLVFRNTLVPIANIGSSMAWIFILLGFMVSPSFIDIGILLFLAAVLFQIVTLPVEFNASNRAIDQLKENGLIAFNEESQSKKVLDAAALTYVAAAAAAVSQLLRLIVLRNSRRD</sequence>
<evidence type="ECO:0000313" key="3">
    <source>
        <dbReference type="EMBL" id="SHK96427.1"/>
    </source>
</evidence>
<keyword evidence="1" id="KW-0812">Transmembrane</keyword>
<dbReference type="EMBL" id="FRBG01000008">
    <property type="protein sequence ID" value="SHK96427.1"/>
    <property type="molecule type" value="Genomic_DNA"/>
</dbReference>
<dbReference type="InterPro" id="IPR007395">
    <property type="entry name" value="Zn_peptidase_2"/>
</dbReference>
<gene>
    <name evidence="2" type="ORF">JWYL7_0676</name>
    <name evidence="3" type="ORF">SAMN05661008_01206</name>
</gene>
<keyword evidence="5" id="KW-1185">Reference proteome</keyword>
<dbReference type="PANTHER" id="PTHR36434:SF1">
    <property type="entry name" value="MEMBRANE PROTEASE YUGP-RELATED"/>
    <property type="match status" value="1"/>
</dbReference>
<proteinExistence type="predicted"/>
<dbReference type="STRING" id="1121328.JWYL7_0676"/>
<name>A0A150FPQ9_CLOPD</name>
<comment type="caution">
    <text evidence="2">The sequence shown here is derived from an EMBL/GenBank/DDBJ whole genome shotgun (WGS) entry which is preliminary data.</text>
</comment>
<dbReference type="Proteomes" id="UP000092605">
    <property type="component" value="Unassembled WGS sequence"/>
</dbReference>
<evidence type="ECO:0000313" key="2">
    <source>
        <dbReference type="EMBL" id="KXZ39601.1"/>
    </source>
</evidence>
<dbReference type="PANTHER" id="PTHR36434">
    <property type="entry name" value="MEMBRANE PROTEASE YUGP-RELATED"/>
    <property type="match status" value="1"/>
</dbReference>
<dbReference type="OrthoDB" id="9784298at2"/>
<reference evidence="3 5" key="2">
    <citation type="submission" date="2016-11" db="EMBL/GenBank/DDBJ databases">
        <authorList>
            <person name="Varghese N."/>
            <person name="Submissions S."/>
        </authorList>
    </citation>
    <scope>NUCLEOTIDE SEQUENCE [LARGE SCALE GENOMIC DNA]</scope>
    <source>
        <strain evidence="3 5">DSM 7308</strain>
    </source>
</reference>
<dbReference type="EMBL" id="LSFY01000001">
    <property type="protein sequence ID" value="KXZ39601.1"/>
    <property type="molecule type" value="Genomic_DNA"/>
</dbReference>
<accession>A0A150FPQ9</accession>
<dbReference type="RefSeq" id="WP_066069068.1">
    <property type="nucleotide sequence ID" value="NZ_FRBG01000008.1"/>
</dbReference>
<protein>
    <submittedName>
        <fullName evidence="2">Putative peptidase membrane zinc metallopeptidase</fullName>
    </submittedName>
</protein>
<dbReference type="AlphaFoldDB" id="A0A150FPQ9"/>
<organism evidence="2 4">
    <name type="scientific">Alkalithermobacter thermoalcaliphilus JW-YL-7 = DSM 7308</name>
    <dbReference type="NCBI Taxonomy" id="1121328"/>
    <lineage>
        <taxon>Bacteria</taxon>
        <taxon>Bacillati</taxon>
        <taxon>Bacillota</taxon>
        <taxon>Clostridia</taxon>
        <taxon>Peptostreptococcales</taxon>
        <taxon>Tepidibacteraceae</taxon>
        <taxon>Alkalithermobacter</taxon>
    </lineage>
</organism>
<evidence type="ECO:0000256" key="1">
    <source>
        <dbReference type="SAM" id="Phobius"/>
    </source>
</evidence>
<keyword evidence="1" id="KW-1133">Transmembrane helix</keyword>
<evidence type="ECO:0000313" key="4">
    <source>
        <dbReference type="Proteomes" id="UP000092605"/>
    </source>
</evidence>
<dbReference type="Pfam" id="PF04298">
    <property type="entry name" value="Zn_peptidase_2"/>
    <property type="match status" value="1"/>
</dbReference>
<evidence type="ECO:0000313" key="5">
    <source>
        <dbReference type="Proteomes" id="UP000323392"/>
    </source>
</evidence>